<comment type="similarity">
    <text evidence="2 8">Belongs to the glycosyltransferase 92 family.</text>
</comment>
<dbReference type="Proteomes" id="UP000324705">
    <property type="component" value="Chromosome 6A"/>
</dbReference>
<feature type="region of interest" description="Disordered" evidence="9">
    <location>
        <begin position="111"/>
        <end position="180"/>
    </location>
</feature>
<dbReference type="AlphaFoldDB" id="A0A9R0Y4I1"/>
<accession>A0A9R0Y4I1</accession>
<keyword evidence="11" id="KW-1185">Reference proteome</keyword>
<evidence type="ECO:0000256" key="3">
    <source>
        <dbReference type="ARBA" id="ARBA00022676"/>
    </source>
</evidence>
<feature type="transmembrane region" description="Helical" evidence="8">
    <location>
        <begin position="28"/>
        <end position="45"/>
    </location>
</feature>
<evidence type="ECO:0000256" key="4">
    <source>
        <dbReference type="ARBA" id="ARBA00022679"/>
    </source>
</evidence>
<dbReference type="GO" id="GO:0016020">
    <property type="term" value="C:membrane"/>
    <property type="evidence" value="ECO:0007669"/>
    <property type="project" value="UniProtKB-SubCell"/>
</dbReference>
<dbReference type="Pfam" id="PF01697">
    <property type="entry name" value="Glyco_transf_92"/>
    <property type="match status" value="1"/>
</dbReference>
<evidence type="ECO:0000256" key="6">
    <source>
        <dbReference type="ARBA" id="ARBA00022989"/>
    </source>
</evidence>
<gene>
    <name evidence="10" type="ORF">TRITD_6Av1G174610</name>
</gene>
<organism evidence="10 11">
    <name type="scientific">Triticum turgidum subsp. durum</name>
    <name type="common">Durum wheat</name>
    <name type="synonym">Triticum durum</name>
    <dbReference type="NCBI Taxonomy" id="4567"/>
    <lineage>
        <taxon>Eukaryota</taxon>
        <taxon>Viridiplantae</taxon>
        <taxon>Streptophyta</taxon>
        <taxon>Embryophyta</taxon>
        <taxon>Tracheophyta</taxon>
        <taxon>Spermatophyta</taxon>
        <taxon>Magnoliopsida</taxon>
        <taxon>Liliopsida</taxon>
        <taxon>Poales</taxon>
        <taxon>Poaceae</taxon>
        <taxon>BOP clade</taxon>
        <taxon>Pooideae</taxon>
        <taxon>Triticodae</taxon>
        <taxon>Triticeae</taxon>
        <taxon>Triticinae</taxon>
        <taxon>Triticum</taxon>
    </lineage>
</organism>
<evidence type="ECO:0000256" key="7">
    <source>
        <dbReference type="ARBA" id="ARBA00023136"/>
    </source>
</evidence>
<keyword evidence="3 8" id="KW-0328">Glycosyltransferase</keyword>
<name>A0A9R0Y4I1_TRITD</name>
<proteinExistence type="inferred from homology"/>
<reference evidence="10 11" key="1">
    <citation type="submission" date="2017-09" db="EMBL/GenBank/DDBJ databases">
        <authorList>
            <consortium name="International Durum Wheat Genome Sequencing Consortium (IDWGSC)"/>
            <person name="Milanesi L."/>
        </authorList>
    </citation>
    <scope>NUCLEOTIDE SEQUENCE [LARGE SCALE GENOMIC DNA]</scope>
    <source>
        <strain evidence="11">cv. Svevo</strain>
    </source>
</reference>
<dbReference type="EMBL" id="LT934121">
    <property type="protein sequence ID" value="VAI48661.1"/>
    <property type="molecule type" value="Genomic_DNA"/>
</dbReference>
<dbReference type="EC" id="2.4.1.-" evidence="8"/>
<keyword evidence="7 8" id="KW-0472">Membrane</keyword>
<dbReference type="PANTHER" id="PTHR21461">
    <property type="entry name" value="GLYCOSYLTRANSFERASE FAMILY 92 PROTEIN"/>
    <property type="match status" value="1"/>
</dbReference>
<protein>
    <recommendedName>
        <fullName evidence="8">Glycosyltransferase family 92 protein</fullName>
        <ecNumber evidence="8">2.4.1.-</ecNumber>
    </recommendedName>
</protein>
<evidence type="ECO:0000256" key="2">
    <source>
        <dbReference type="ARBA" id="ARBA00007647"/>
    </source>
</evidence>
<dbReference type="Gramene" id="TRITD6Av1G174610.2">
    <property type="protein sequence ID" value="TRITD6Av1G174610.2"/>
    <property type="gene ID" value="TRITD6Av1G174610"/>
</dbReference>
<keyword evidence="6 8" id="KW-1133">Transmembrane helix</keyword>
<evidence type="ECO:0000313" key="11">
    <source>
        <dbReference type="Proteomes" id="UP000324705"/>
    </source>
</evidence>
<dbReference type="GO" id="GO:0005737">
    <property type="term" value="C:cytoplasm"/>
    <property type="evidence" value="ECO:0007669"/>
    <property type="project" value="TreeGrafter"/>
</dbReference>
<evidence type="ECO:0000313" key="10">
    <source>
        <dbReference type="EMBL" id="VAI48661.1"/>
    </source>
</evidence>
<evidence type="ECO:0000256" key="9">
    <source>
        <dbReference type="SAM" id="MobiDB-lite"/>
    </source>
</evidence>
<keyword evidence="5 8" id="KW-0812">Transmembrane</keyword>
<evidence type="ECO:0000256" key="5">
    <source>
        <dbReference type="ARBA" id="ARBA00022692"/>
    </source>
</evidence>
<dbReference type="PANTHER" id="PTHR21461:SF81">
    <property type="entry name" value="GLYCOSYLTRANSFERASE FAMILY 92 PROTEIN"/>
    <property type="match status" value="1"/>
</dbReference>
<sequence>MKKKDAGGGGGGGGGGAFVAAPCVDIKLFVASLAFLTLFVALWQLQPYGSLLAAARSSASAPPCALPLANNTKVHSANSTSSDAATKTAPVATSAPAIPAAAAAVPMQLAKPAARAEDPNTNKPVLPRPHVSSAARAEQPNKPVLPRPHVTAAARAEEPKRPVPRPSGSAAVRPEDPNKRVLRPYGSAAALFVQMGAYRGGPRTFAIVGLASKPTHVFGTPYFKCEWQPNPSAADPAPRAVRTKAYKILPDWGYGRVYTTVVVNCTFPSNPNAANAGGRLLVHAYHSTASRRYERFVALEEAPGAYDEAAFSPPFQYDYLYCGSSLYGNLSADRMREWVAYHAHFFGPRSHFVFHDAGGVSPEVRAVLEPWIRAGRVTVQDVRAQAEFDSYYYNQFLVVNDCLHRYRHAANWTFFFDVDEYLYLPNGQALDQVLGRLSGYTQFTIEQNPMSTKLCVKNPRNDYSREWGFEKFVFRNSITRVRRDRKYAIQARNAYATGVHMSQNIYGRSTHKTEALIRYYHYHNSINVLGEPCQEFVPRPGSGRKVTFEGVPYVYDDAMKRLAGEVRRFENETIGSSSLT</sequence>
<evidence type="ECO:0000256" key="8">
    <source>
        <dbReference type="RuleBase" id="RU366017"/>
    </source>
</evidence>
<dbReference type="InterPro" id="IPR008166">
    <property type="entry name" value="Glyco_transf_92"/>
</dbReference>
<dbReference type="GO" id="GO:0016757">
    <property type="term" value="F:glycosyltransferase activity"/>
    <property type="evidence" value="ECO:0007669"/>
    <property type="project" value="UniProtKB-UniRule"/>
</dbReference>
<comment type="subcellular location">
    <subcellularLocation>
        <location evidence="1">Membrane</location>
        <topology evidence="1">Single-pass membrane protein</topology>
    </subcellularLocation>
</comment>
<evidence type="ECO:0000256" key="1">
    <source>
        <dbReference type="ARBA" id="ARBA00004167"/>
    </source>
</evidence>
<keyword evidence="4 8" id="KW-0808">Transferase</keyword>